<evidence type="ECO:0000313" key="7">
    <source>
        <dbReference type="Proteomes" id="UP000327011"/>
    </source>
</evidence>
<gene>
    <name evidence="6" type="ORF">F5972_11120</name>
</gene>
<dbReference type="InterPro" id="IPR000843">
    <property type="entry name" value="HTH_LacI"/>
</dbReference>
<name>A0A5J5K2Z6_9ACTN</name>
<dbReference type="SUPFAM" id="SSF53822">
    <property type="entry name" value="Periplasmic binding protein-like I"/>
    <property type="match status" value="1"/>
</dbReference>
<dbReference type="CDD" id="cd01392">
    <property type="entry name" value="HTH_LacI"/>
    <property type="match status" value="1"/>
</dbReference>
<dbReference type="Pfam" id="PF00356">
    <property type="entry name" value="LacI"/>
    <property type="match status" value="1"/>
</dbReference>
<dbReference type="SMART" id="SM00354">
    <property type="entry name" value="HTH_LACI"/>
    <property type="match status" value="1"/>
</dbReference>
<dbReference type="PANTHER" id="PTHR30146:SF153">
    <property type="entry name" value="LACTOSE OPERON REPRESSOR"/>
    <property type="match status" value="1"/>
</dbReference>
<evidence type="ECO:0000313" key="6">
    <source>
        <dbReference type="EMBL" id="KAA9378797.1"/>
    </source>
</evidence>
<dbReference type="Proteomes" id="UP000327011">
    <property type="component" value="Unassembled WGS sequence"/>
</dbReference>
<dbReference type="PROSITE" id="PS50932">
    <property type="entry name" value="HTH_LACI_2"/>
    <property type="match status" value="1"/>
</dbReference>
<dbReference type="InterPro" id="IPR010982">
    <property type="entry name" value="Lambda_DNA-bd_dom_sf"/>
</dbReference>
<evidence type="ECO:0000256" key="1">
    <source>
        <dbReference type="ARBA" id="ARBA00023015"/>
    </source>
</evidence>
<accession>A0A5J5K2Z6</accession>
<dbReference type="SUPFAM" id="SSF47413">
    <property type="entry name" value="lambda repressor-like DNA-binding domains"/>
    <property type="match status" value="1"/>
</dbReference>
<reference evidence="6 7" key="1">
    <citation type="submission" date="2019-09" db="EMBL/GenBank/DDBJ databases">
        <title>Screening of Novel Bioactive Compounds from Soil-Associated.</title>
        <authorList>
            <person name="Gong X."/>
        </authorList>
    </citation>
    <scope>NUCLEOTIDE SEQUENCE [LARGE SCALE GENOMIC DNA]</scope>
    <source>
        <strain evidence="6 7">Gxj-6</strain>
    </source>
</reference>
<protein>
    <submittedName>
        <fullName evidence="6">LacI family transcriptional regulator</fullName>
    </submittedName>
</protein>
<dbReference type="Gene3D" id="3.40.50.2300">
    <property type="match status" value="2"/>
</dbReference>
<dbReference type="EMBL" id="VYTZ01000004">
    <property type="protein sequence ID" value="KAA9378797.1"/>
    <property type="molecule type" value="Genomic_DNA"/>
</dbReference>
<evidence type="ECO:0000256" key="4">
    <source>
        <dbReference type="SAM" id="MobiDB-lite"/>
    </source>
</evidence>
<dbReference type="AlphaFoldDB" id="A0A5J5K2Z6"/>
<organism evidence="6 7">
    <name type="scientific">Microbispora cellulosiformans</name>
    <dbReference type="NCBI Taxonomy" id="2614688"/>
    <lineage>
        <taxon>Bacteria</taxon>
        <taxon>Bacillati</taxon>
        <taxon>Actinomycetota</taxon>
        <taxon>Actinomycetes</taxon>
        <taxon>Streptosporangiales</taxon>
        <taxon>Streptosporangiaceae</taxon>
        <taxon>Microbispora</taxon>
    </lineage>
</organism>
<keyword evidence="3" id="KW-0804">Transcription</keyword>
<comment type="caution">
    <text evidence="6">The sequence shown here is derived from an EMBL/GenBank/DDBJ whole genome shotgun (WGS) entry which is preliminary data.</text>
</comment>
<feature type="region of interest" description="Disordered" evidence="4">
    <location>
        <begin position="336"/>
        <end position="366"/>
    </location>
</feature>
<dbReference type="PANTHER" id="PTHR30146">
    <property type="entry name" value="LACI-RELATED TRANSCRIPTIONAL REPRESSOR"/>
    <property type="match status" value="1"/>
</dbReference>
<proteinExistence type="predicted"/>
<evidence type="ECO:0000256" key="3">
    <source>
        <dbReference type="ARBA" id="ARBA00023163"/>
    </source>
</evidence>
<dbReference type="GO" id="GO:0000976">
    <property type="term" value="F:transcription cis-regulatory region binding"/>
    <property type="evidence" value="ECO:0007669"/>
    <property type="project" value="TreeGrafter"/>
</dbReference>
<keyword evidence="2" id="KW-0238">DNA-binding</keyword>
<dbReference type="RefSeq" id="WP_150933407.1">
    <property type="nucleotide sequence ID" value="NZ_VYTZ01000004.1"/>
</dbReference>
<dbReference type="Gene3D" id="1.10.260.40">
    <property type="entry name" value="lambda repressor-like DNA-binding domains"/>
    <property type="match status" value="1"/>
</dbReference>
<dbReference type="GO" id="GO:0003700">
    <property type="term" value="F:DNA-binding transcription factor activity"/>
    <property type="evidence" value="ECO:0007669"/>
    <property type="project" value="TreeGrafter"/>
</dbReference>
<dbReference type="InterPro" id="IPR028082">
    <property type="entry name" value="Peripla_BP_I"/>
</dbReference>
<keyword evidence="1" id="KW-0805">Transcription regulation</keyword>
<sequence length="366" mass="37893">MAASRRRATLATVAASAGVSVATVSKVLNGRSDVAPATRSLVLSLLAQHDYVAPPQRRGEPAASDTVEVEFDDDLNPYSTEIVQGAVEAGAELDASIVVSIRRSADRTGGWARGLVAAGRRALVAVTGELTGGQLGALSRARLPLVVIDPLNLPRTRVTSVGSTNFAGGLAATQHLLGLGHRRVAHLGGPATAACTQARLHGYRAAMEAAGVSVPAGYVRTAHFHYQDGIEGGAALFDLPEPPTAIFAGCDEIAFGVLEAARARGLRVPEDVSVVGFDDTQIARMASPPLTTVRQPLREMGAVAVRTALRLAAGERIESHHVELATELVVRGSTAPVATVDTPADAPEDTPADSQVDSPVDAAARR</sequence>
<dbReference type="InterPro" id="IPR046335">
    <property type="entry name" value="LacI/GalR-like_sensor"/>
</dbReference>
<keyword evidence="7" id="KW-1185">Reference proteome</keyword>
<dbReference type="Pfam" id="PF13377">
    <property type="entry name" value="Peripla_BP_3"/>
    <property type="match status" value="1"/>
</dbReference>
<feature type="domain" description="HTH lacI-type" evidence="5">
    <location>
        <begin position="8"/>
        <end position="62"/>
    </location>
</feature>
<evidence type="ECO:0000256" key="2">
    <source>
        <dbReference type="ARBA" id="ARBA00023125"/>
    </source>
</evidence>
<evidence type="ECO:0000259" key="5">
    <source>
        <dbReference type="PROSITE" id="PS50932"/>
    </source>
</evidence>